<evidence type="ECO:0000256" key="1">
    <source>
        <dbReference type="ARBA" id="ARBA00004173"/>
    </source>
</evidence>
<evidence type="ECO:0000313" key="4">
    <source>
        <dbReference type="Proteomes" id="UP000007801"/>
    </source>
</evidence>
<sequence>MLRSRISCALPTRRLMSYLSPEFNKLANEGPKISAASHVAANMDLDLFVNPDNRPMDLVDRLAKLRSQKEASLVPLFPSVLVKQLLDSTNPQEAISVLRSPTQYGLFVDQFSGCYLMDVLLHNGNAVEAAQVAAILVERGLCNNELVEALALQSFYGYAKDFKPVVAEPQDKPAPKASDVEKVRVKFIRNYHEDPSEKTEEKKLGRAMVKIGSGEGSLKDLKQNIALLGYVIAGQLADASSFLEKNKQSFHKDTLTAAQSAAEGSKLEGAEELVKSLQDALEKTTKTNAIAEQLENSVKSSAQKYEPKLLADYGDSYQKWAVEFEKAVSKKTEERSLDLRRDNINKTLSELELKRQNLWYFENKDEIDIQIYKKKVYYPKRWFGKKKKPKAVDTFYVPPNITHNA</sequence>
<protein>
    <submittedName>
        <fullName evidence="3">Uncharacterized protein</fullName>
    </submittedName>
</protein>
<dbReference type="InParanoid" id="B3MCL4"/>
<comment type="subcellular location">
    <subcellularLocation>
        <location evidence="1">Mitochondrion</location>
    </subcellularLocation>
</comment>
<dbReference type="PANTHER" id="PTHR21393:SF0">
    <property type="entry name" value="SMALL RIBOSOMAL SUBUNIT PROTEIN MS27"/>
    <property type="match status" value="1"/>
</dbReference>
<dbReference type="KEGG" id="dan:6494917"/>
<dbReference type="HOGENOM" id="CLU_034411_0_0_1"/>
<dbReference type="Pfam" id="PF10037">
    <property type="entry name" value="MRP-S27"/>
    <property type="match status" value="1"/>
</dbReference>
<evidence type="ECO:0000313" key="3">
    <source>
        <dbReference type="EMBL" id="EDV36248.1"/>
    </source>
</evidence>
<dbReference type="eggNOG" id="KOG4570">
    <property type="taxonomic scope" value="Eukaryota"/>
</dbReference>
<accession>B3MCL4</accession>
<dbReference type="Proteomes" id="UP000007801">
    <property type="component" value="Unassembled WGS sequence"/>
</dbReference>
<dbReference type="EMBL" id="CH902619">
    <property type="protein sequence ID" value="EDV36248.1"/>
    <property type="molecule type" value="Genomic_DNA"/>
</dbReference>
<dbReference type="InterPro" id="IPR034913">
    <property type="entry name" value="mS27/PTCD2"/>
</dbReference>
<gene>
    <name evidence="3" type="primary">Dana\GF12059</name>
    <name evidence="3" type="synonym">dana_GLEANR_12071</name>
    <name evidence="3" type="ORF">GF12059</name>
</gene>
<keyword evidence="2" id="KW-0175">Coiled coil</keyword>
<dbReference type="PANTHER" id="PTHR21393">
    <property type="entry name" value="MITOCHONDRIAL 28S RIBOSOMAL PROTEIN S27"/>
    <property type="match status" value="1"/>
</dbReference>
<dbReference type="GO" id="GO:0005739">
    <property type="term" value="C:mitochondrion"/>
    <property type="evidence" value="ECO:0007669"/>
    <property type="project" value="UniProtKB-SubCell"/>
</dbReference>
<keyword evidence="4" id="KW-1185">Reference proteome</keyword>
<dbReference type="FunCoup" id="B3MCL4">
    <property type="interactions" value="535"/>
</dbReference>
<dbReference type="AlphaFoldDB" id="B3MCL4"/>
<feature type="coiled-coil region" evidence="2">
    <location>
        <begin position="267"/>
        <end position="294"/>
    </location>
</feature>
<proteinExistence type="predicted"/>
<dbReference type="OrthoDB" id="19830at2759"/>
<reference evidence="3 4" key="1">
    <citation type="journal article" date="2007" name="Nature">
        <title>Evolution of genes and genomes on the Drosophila phylogeny.</title>
        <authorList>
            <consortium name="Drosophila 12 Genomes Consortium"/>
            <person name="Clark A.G."/>
            <person name="Eisen M.B."/>
            <person name="Smith D.R."/>
            <person name="Bergman C.M."/>
            <person name="Oliver B."/>
            <person name="Markow T.A."/>
            <person name="Kaufman T.C."/>
            <person name="Kellis M."/>
            <person name="Gelbart W."/>
            <person name="Iyer V.N."/>
            <person name="Pollard D.A."/>
            <person name="Sackton T.B."/>
            <person name="Larracuente A.M."/>
            <person name="Singh N.D."/>
            <person name="Abad J.P."/>
            <person name="Abt D.N."/>
            <person name="Adryan B."/>
            <person name="Aguade M."/>
            <person name="Akashi H."/>
            <person name="Anderson W.W."/>
            <person name="Aquadro C.F."/>
            <person name="Ardell D.H."/>
            <person name="Arguello R."/>
            <person name="Artieri C.G."/>
            <person name="Barbash D.A."/>
            <person name="Barker D."/>
            <person name="Barsanti P."/>
            <person name="Batterham P."/>
            <person name="Batzoglou S."/>
            <person name="Begun D."/>
            <person name="Bhutkar A."/>
            <person name="Blanco E."/>
            <person name="Bosak S.A."/>
            <person name="Bradley R.K."/>
            <person name="Brand A.D."/>
            <person name="Brent M.R."/>
            <person name="Brooks A.N."/>
            <person name="Brown R.H."/>
            <person name="Butlin R.K."/>
            <person name="Caggese C."/>
            <person name="Calvi B.R."/>
            <person name="Bernardo de Carvalho A."/>
            <person name="Caspi A."/>
            <person name="Castrezana S."/>
            <person name="Celniker S.E."/>
            <person name="Chang J.L."/>
            <person name="Chapple C."/>
            <person name="Chatterji S."/>
            <person name="Chinwalla A."/>
            <person name="Civetta A."/>
            <person name="Clifton S.W."/>
            <person name="Comeron J.M."/>
            <person name="Costello J.C."/>
            <person name="Coyne J.A."/>
            <person name="Daub J."/>
            <person name="David R.G."/>
            <person name="Delcher A.L."/>
            <person name="Delehaunty K."/>
            <person name="Do C.B."/>
            <person name="Ebling H."/>
            <person name="Edwards K."/>
            <person name="Eickbush T."/>
            <person name="Evans J.D."/>
            <person name="Filipski A."/>
            <person name="Findeiss S."/>
            <person name="Freyhult E."/>
            <person name="Fulton L."/>
            <person name="Fulton R."/>
            <person name="Garcia A.C."/>
            <person name="Gardiner A."/>
            <person name="Garfield D.A."/>
            <person name="Garvin B.E."/>
            <person name="Gibson G."/>
            <person name="Gilbert D."/>
            <person name="Gnerre S."/>
            <person name="Godfrey J."/>
            <person name="Good R."/>
            <person name="Gotea V."/>
            <person name="Gravely B."/>
            <person name="Greenberg A.J."/>
            <person name="Griffiths-Jones S."/>
            <person name="Gross S."/>
            <person name="Guigo R."/>
            <person name="Gustafson E.A."/>
            <person name="Haerty W."/>
            <person name="Hahn M.W."/>
            <person name="Halligan D.L."/>
            <person name="Halpern A.L."/>
            <person name="Halter G.M."/>
            <person name="Han M.V."/>
            <person name="Heger A."/>
            <person name="Hillier L."/>
            <person name="Hinrichs A.S."/>
            <person name="Holmes I."/>
            <person name="Hoskins R.A."/>
            <person name="Hubisz M.J."/>
            <person name="Hultmark D."/>
            <person name="Huntley M.A."/>
            <person name="Jaffe D.B."/>
            <person name="Jagadeeshan S."/>
            <person name="Jeck W.R."/>
            <person name="Johnson J."/>
            <person name="Jones C.D."/>
            <person name="Jordan W.C."/>
            <person name="Karpen G.H."/>
            <person name="Kataoka E."/>
            <person name="Keightley P.D."/>
            <person name="Kheradpour P."/>
            <person name="Kirkness E.F."/>
            <person name="Koerich L.B."/>
            <person name="Kristiansen K."/>
            <person name="Kudrna D."/>
            <person name="Kulathinal R.J."/>
            <person name="Kumar S."/>
            <person name="Kwok R."/>
            <person name="Lander E."/>
            <person name="Langley C.H."/>
            <person name="Lapoint R."/>
            <person name="Lazzaro B.P."/>
            <person name="Lee S.J."/>
            <person name="Levesque L."/>
            <person name="Li R."/>
            <person name="Lin C.F."/>
            <person name="Lin M.F."/>
            <person name="Lindblad-Toh K."/>
            <person name="Llopart A."/>
            <person name="Long M."/>
            <person name="Low L."/>
            <person name="Lozovsky E."/>
            <person name="Lu J."/>
            <person name="Luo M."/>
            <person name="Machado C.A."/>
            <person name="Makalowski W."/>
            <person name="Marzo M."/>
            <person name="Matsuda M."/>
            <person name="Matzkin L."/>
            <person name="McAllister B."/>
            <person name="McBride C.S."/>
            <person name="McKernan B."/>
            <person name="McKernan K."/>
            <person name="Mendez-Lago M."/>
            <person name="Minx P."/>
            <person name="Mollenhauer M.U."/>
            <person name="Montooth K."/>
            <person name="Mount S.M."/>
            <person name="Mu X."/>
            <person name="Myers E."/>
            <person name="Negre B."/>
            <person name="Newfeld S."/>
            <person name="Nielsen R."/>
            <person name="Noor M.A."/>
            <person name="O'Grady P."/>
            <person name="Pachter L."/>
            <person name="Papaceit M."/>
            <person name="Parisi M.J."/>
            <person name="Parisi M."/>
            <person name="Parts L."/>
            <person name="Pedersen J.S."/>
            <person name="Pesole G."/>
            <person name="Phillippy A.M."/>
            <person name="Ponting C.P."/>
            <person name="Pop M."/>
            <person name="Porcelli D."/>
            <person name="Powell J.R."/>
            <person name="Prohaska S."/>
            <person name="Pruitt K."/>
            <person name="Puig M."/>
            <person name="Quesneville H."/>
            <person name="Ram K.R."/>
            <person name="Rand D."/>
            <person name="Rasmussen M.D."/>
            <person name="Reed L.K."/>
            <person name="Reenan R."/>
            <person name="Reily A."/>
            <person name="Remington K.A."/>
            <person name="Rieger T.T."/>
            <person name="Ritchie M.G."/>
            <person name="Robin C."/>
            <person name="Rogers Y.H."/>
            <person name="Rohde C."/>
            <person name="Rozas J."/>
            <person name="Rubenfield M.J."/>
            <person name="Ruiz A."/>
            <person name="Russo S."/>
            <person name="Salzberg S.L."/>
            <person name="Sanchez-Gracia A."/>
            <person name="Saranga D.J."/>
            <person name="Sato H."/>
            <person name="Schaeffer S.W."/>
            <person name="Schatz M.C."/>
            <person name="Schlenke T."/>
            <person name="Schwartz R."/>
            <person name="Segarra C."/>
            <person name="Singh R.S."/>
            <person name="Sirot L."/>
            <person name="Sirota M."/>
            <person name="Sisneros N.B."/>
            <person name="Smith C.D."/>
            <person name="Smith T.F."/>
            <person name="Spieth J."/>
            <person name="Stage D.E."/>
            <person name="Stark A."/>
            <person name="Stephan W."/>
            <person name="Strausberg R.L."/>
            <person name="Strempel S."/>
            <person name="Sturgill D."/>
            <person name="Sutton G."/>
            <person name="Sutton G.G."/>
            <person name="Tao W."/>
            <person name="Teichmann S."/>
            <person name="Tobari Y.N."/>
            <person name="Tomimura Y."/>
            <person name="Tsolas J.M."/>
            <person name="Valente V.L."/>
            <person name="Venter E."/>
            <person name="Venter J.C."/>
            <person name="Vicario S."/>
            <person name="Vieira F.G."/>
            <person name="Vilella A.J."/>
            <person name="Villasante A."/>
            <person name="Walenz B."/>
            <person name="Wang J."/>
            <person name="Wasserman M."/>
            <person name="Watts T."/>
            <person name="Wilson D."/>
            <person name="Wilson R.K."/>
            <person name="Wing R.A."/>
            <person name="Wolfner M.F."/>
            <person name="Wong A."/>
            <person name="Wong G.K."/>
            <person name="Wu C.I."/>
            <person name="Wu G."/>
            <person name="Yamamoto D."/>
            <person name="Yang H.P."/>
            <person name="Yang S.P."/>
            <person name="Yorke J.A."/>
            <person name="Yoshida K."/>
            <person name="Zdobnov E."/>
            <person name="Zhang P."/>
            <person name="Zhang Y."/>
            <person name="Zimin A.V."/>
            <person name="Baldwin J."/>
            <person name="Abdouelleil A."/>
            <person name="Abdulkadir J."/>
            <person name="Abebe A."/>
            <person name="Abera B."/>
            <person name="Abreu J."/>
            <person name="Acer S.C."/>
            <person name="Aftuck L."/>
            <person name="Alexander A."/>
            <person name="An P."/>
            <person name="Anderson E."/>
            <person name="Anderson S."/>
            <person name="Arachi H."/>
            <person name="Azer M."/>
            <person name="Bachantsang P."/>
            <person name="Barry A."/>
            <person name="Bayul T."/>
            <person name="Berlin A."/>
            <person name="Bessette D."/>
            <person name="Bloom T."/>
            <person name="Blye J."/>
            <person name="Boguslavskiy L."/>
            <person name="Bonnet C."/>
            <person name="Boukhgalter B."/>
            <person name="Bourzgui I."/>
            <person name="Brown A."/>
            <person name="Cahill P."/>
            <person name="Channer S."/>
            <person name="Cheshatsang Y."/>
            <person name="Chuda L."/>
            <person name="Citroen M."/>
            <person name="Collymore A."/>
            <person name="Cooke P."/>
            <person name="Costello M."/>
            <person name="D'Aco K."/>
            <person name="Daza R."/>
            <person name="De Haan G."/>
            <person name="DeGray S."/>
            <person name="DeMaso C."/>
            <person name="Dhargay N."/>
            <person name="Dooley K."/>
            <person name="Dooley E."/>
            <person name="Doricent M."/>
            <person name="Dorje P."/>
            <person name="Dorjee K."/>
            <person name="Dupes A."/>
            <person name="Elong R."/>
            <person name="Falk J."/>
            <person name="Farina A."/>
            <person name="Faro S."/>
            <person name="Ferguson D."/>
            <person name="Fisher S."/>
            <person name="Foley C.D."/>
            <person name="Franke A."/>
            <person name="Friedrich D."/>
            <person name="Gadbois L."/>
            <person name="Gearin G."/>
            <person name="Gearin C.R."/>
            <person name="Giannoukos G."/>
            <person name="Goode T."/>
            <person name="Graham J."/>
            <person name="Grandbois E."/>
            <person name="Grewal S."/>
            <person name="Gyaltsen K."/>
            <person name="Hafez N."/>
            <person name="Hagos B."/>
            <person name="Hall J."/>
            <person name="Henson C."/>
            <person name="Hollinger A."/>
            <person name="Honan T."/>
            <person name="Huard M.D."/>
            <person name="Hughes L."/>
            <person name="Hurhula B."/>
            <person name="Husby M.E."/>
            <person name="Kamat A."/>
            <person name="Kanga B."/>
            <person name="Kashin S."/>
            <person name="Khazanovich D."/>
            <person name="Kisner P."/>
            <person name="Lance K."/>
            <person name="Lara M."/>
            <person name="Lee W."/>
            <person name="Lennon N."/>
            <person name="Letendre F."/>
            <person name="LeVine R."/>
            <person name="Lipovsky A."/>
            <person name="Liu X."/>
            <person name="Liu J."/>
            <person name="Liu S."/>
            <person name="Lokyitsang T."/>
            <person name="Lokyitsang Y."/>
            <person name="Lubonja R."/>
            <person name="Lui A."/>
            <person name="MacDonald P."/>
            <person name="Magnisalis V."/>
            <person name="Maru K."/>
            <person name="Matthews C."/>
            <person name="McCusker W."/>
            <person name="McDonough S."/>
            <person name="Mehta T."/>
            <person name="Meldrim J."/>
            <person name="Meneus L."/>
            <person name="Mihai O."/>
            <person name="Mihalev A."/>
            <person name="Mihova T."/>
            <person name="Mittelman R."/>
            <person name="Mlenga V."/>
            <person name="Montmayeur A."/>
            <person name="Mulrain L."/>
            <person name="Navidi A."/>
            <person name="Naylor J."/>
            <person name="Negash T."/>
            <person name="Nguyen T."/>
            <person name="Nguyen N."/>
            <person name="Nicol R."/>
            <person name="Norbu C."/>
            <person name="Norbu N."/>
            <person name="Novod N."/>
            <person name="O'Neill B."/>
            <person name="Osman S."/>
            <person name="Markiewicz E."/>
            <person name="Oyono O.L."/>
            <person name="Patti C."/>
            <person name="Phunkhang P."/>
            <person name="Pierre F."/>
            <person name="Priest M."/>
            <person name="Raghuraman S."/>
            <person name="Rege F."/>
            <person name="Reyes R."/>
            <person name="Rise C."/>
            <person name="Rogov P."/>
            <person name="Ross K."/>
            <person name="Ryan E."/>
            <person name="Settipalli S."/>
            <person name="Shea T."/>
            <person name="Sherpa N."/>
            <person name="Shi L."/>
            <person name="Shih D."/>
            <person name="Sparrow T."/>
            <person name="Spaulding J."/>
            <person name="Stalker J."/>
            <person name="Stange-Thomann N."/>
            <person name="Stavropoulos S."/>
            <person name="Stone C."/>
            <person name="Strader C."/>
            <person name="Tesfaye S."/>
            <person name="Thomson T."/>
            <person name="Thoulutsang Y."/>
            <person name="Thoulutsang D."/>
            <person name="Topham K."/>
            <person name="Topping I."/>
            <person name="Tsamla T."/>
            <person name="Vassiliev H."/>
            <person name="Vo A."/>
            <person name="Wangchuk T."/>
            <person name="Wangdi T."/>
            <person name="Weiand M."/>
            <person name="Wilkinson J."/>
            <person name="Wilson A."/>
            <person name="Yadav S."/>
            <person name="Young G."/>
            <person name="Yu Q."/>
            <person name="Zembek L."/>
            <person name="Zhong D."/>
            <person name="Zimmer A."/>
            <person name="Zwirko Z."/>
            <person name="Jaffe D.B."/>
            <person name="Alvarez P."/>
            <person name="Brockman W."/>
            <person name="Butler J."/>
            <person name="Chin C."/>
            <person name="Gnerre S."/>
            <person name="Grabherr M."/>
            <person name="Kleber M."/>
            <person name="Mauceli E."/>
            <person name="MacCallum I."/>
        </authorList>
    </citation>
    <scope>NUCLEOTIDE SEQUENCE [LARGE SCALE GENOMIC DNA]</scope>
    <source>
        <strain evidence="4">Tucson 14024-0371.13</strain>
    </source>
</reference>
<dbReference type="STRING" id="7217.B3MCL4"/>
<dbReference type="PhylomeDB" id="B3MCL4"/>
<dbReference type="OMA" id="KFLRNPY"/>
<evidence type="ECO:0000256" key="2">
    <source>
        <dbReference type="SAM" id="Coils"/>
    </source>
</evidence>
<name>B3MCL4_DROAN</name>
<organism evidence="3 4">
    <name type="scientific">Drosophila ananassae</name>
    <name type="common">Fruit fly</name>
    <dbReference type="NCBI Taxonomy" id="7217"/>
    <lineage>
        <taxon>Eukaryota</taxon>
        <taxon>Metazoa</taxon>
        <taxon>Ecdysozoa</taxon>
        <taxon>Arthropoda</taxon>
        <taxon>Hexapoda</taxon>
        <taxon>Insecta</taxon>
        <taxon>Pterygota</taxon>
        <taxon>Neoptera</taxon>
        <taxon>Endopterygota</taxon>
        <taxon>Diptera</taxon>
        <taxon>Brachycera</taxon>
        <taxon>Muscomorpha</taxon>
        <taxon>Ephydroidea</taxon>
        <taxon>Drosophilidae</taxon>
        <taxon>Drosophila</taxon>
        <taxon>Sophophora</taxon>
    </lineage>
</organism>
<dbReference type="GeneID" id="6494917"/>
<dbReference type="InterPro" id="IPR019266">
    <property type="entry name" value="Ribosomal_mS27"/>
</dbReference>